<dbReference type="Gene3D" id="3.20.20.70">
    <property type="entry name" value="Aldolase class I"/>
    <property type="match status" value="1"/>
</dbReference>
<protein>
    <recommendedName>
        <fullName evidence="1">DUF2090 domain-containing protein</fullName>
    </recommendedName>
</protein>
<dbReference type="AlphaFoldDB" id="A0A0F9BP08"/>
<proteinExistence type="predicted"/>
<dbReference type="InterPro" id="IPR013785">
    <property type="entry name" value="Aldolase_TIM"/>
</dbReference>
<reference evidence="2" key="1">
    <citation type="journal article" date="2015" name="Nature">
        <title>Complex archaea that bridge the gap between prokaryotes and eukaryotes.</title>
        <authorList>
            <person name="Spang A."/>
            <person name="Saw J.H."/>
            <person name="Jorgensen S.L."/>
            <person name="Zaremba-Niedzwiedzka K."/>
            <person name="Martijn J."/>
            <person name="Lind A.E."/>
            <person name="van Eijk R."/>
            <person name="Schleper C."/>
            <person name="Guy L."/>
            <person name="Ettema T.J."/>
        </authorList>
    </citation>
    <scope>NUCLEOTIDE SEQUENCE</scope>
</reference>
<dbReference type="InterPro" id="IPR018659">
    <property type="entry name" value="DUF2090"/>
</dbReference>
<gene>
    <name evidence="2" type="ORF">LCGC14_2504160</name>
</gene>
<feature type="domain" description="DUF2090" evidence="1">
    <location>
        <begin position="1"/>
        <end position="199"/>
    </location>
</feature>
<dbReference type="EMBL" id="LAZR01040012">
    <property type="protein sequence ID" value="KKL15582.1"/>
    <property type="molecule type" value="Genomic_DNA"/>
</dbReference>
<evidence type="ECO:0000259" key="1">
    <source>
        <dbReference type="Pfam" id="PF09863"/>
    </source>
</evidence>
<sequence>VEWPGSRPLRLEPEIGPDFGGLSEWPRSQVVKCLCFCHPDDDTETWADQQVTVTRLFHAARRNGLEFLLEVIPSKVGPVTETTTAEIIDRVYSWGVYPDWWKLEPFDTDRAWAAAVKAIERHDSFTRGILVLGLDAAEDQLATSFAQAARFPLVKGFAVGRTIFGAVARDWLAGRIGDAAAVAQMQDRYARLCRLWDDARAESRKDAA</sequence>
<comment type="caution">
    <text evidence="2">The sequence shown here is derived from an EMBL/GenBank/DDBJ whole genome shotgun (WGS) entry which is preliminary data.</text>
</comment>
<dbReference type="Pfam" id="PF09863">
    <property type="entry name" value="DUF2090"/>
    <property type="match status" value="1"/>
</dbReference>
<feature type="non-terminal residue" evidence="2">
    <location>
        <position position="1"/>
    </location>
</feature>
<name>A0A0F9BP08_9ZZZZ</name>
<organism evidence="2">
    <name type="scientific">marine sediment metagenome</name>
    <dbReference type="NCBI Taxonomy" id="412755"/>
    <lineage>
        <taxon>unclassified sequences</taxon>
        <taxon>metagenomes</taxon>
        <taxon>ecological metagenomes</taxon>
    </lineage>
</organism>
<accession>A0A0F9BP08</accession>
<evidence type="ECO:0000313" key="2">
    <source>
        <dbReference type="EMBL" id="KKL15582.1"/>
    </source>
</evidence>